<comment type="similarity">
    <text evidence="2">Belongs to the peptidase S1 family. CLIP subfamily.</text>
</comment>
<feature type="domain" description="Peptidase S1" evidence="4">
    <location>
        <begin position="38"/>
        <end position="275"/>
    </location>
</feature>
<evidence type="ECO:0000313" key="5">
    <source>
        <dbReference type="Proteomes" id="UP001652661"/>
    </source>
</evidence>
<evidence type="ECO:0000256" key="2">
    <source>
        <dbReference type="ARBA" id="ARBA00024195"/>
    </source>
</evidence>
<protein>
    <submittedName>
        <fullName evidence="6">Phenoloxidase-activating factor 2-like</fullName>
    </submittedName>
</protein>
<accession>A0A6P4IJY9</accession>
<evidence type="ECO:0000256" key="1">
    <source>
        <dbReference type="ARBA" id="ARBA00023157"/>
    </source>
</evidence>
<dbReference type="InterPro" id="IPR043504">
    <property type="entry name" value="Peptidase_S1_PA_chymotrypsin"/>
</dbReference>
<dbReference type="RefSeq" id="XP_017023869.1">
    <property type="nucleotide sequence ID" value="XM_017168380.3"/>
</dbReference>
<sequence length="283" mass="31016">MTLLWVLLLGLLVGCDAGESATGCGKYNLNGLDRKIGLIPGSARPGEFPWIVAVLDRRDGLTRYIGGGSLIATNVVLTAVHILNGTVENDLLVRAGEWNVSTTEEFYRHVDLGVEKVISHGQFNSYTGEYDIALLILKARFPVQANIRTVCLPSERTSFVGRHCFFNGWGPMEALSGDYPSVLKKVDVKMIDKTLCQQQFQARVAPKSICAESLNRSASCKGDGGSPLVCPMPRDNTRFVQAGIVTFGIGCGSARTPGIYTDVSQMREWINYNLQRWNIQLGQ</sequence>
<dbReference type="Proteomes" id="UP001652661">
    <property type="component" value="Chromosome 2L"/>
</dbReference>
<gene>
    <name evidence="6" type="primary">LOC108075808</name>
</gene>
<proteinExistence type="inferred from homology"/>
<dbReference type="InterPro" id="IPR009003">
    <property type="entry name" value="Peptidase_S1_PA"/>
</dbReference>
<dbReference type="Gene3D" id="2.40.10.10">
    <property type="entry name" value="Trypsin-like serine proteases"/>
    <property type="match status" value="2"/>
</dbReference>
<dbReference type="CDD" id="cd00190">
    <property type="entry name" value="Tryp_SPc"/>
    <property type="match status" value="1"/>
</dbReference>
<dbReference type="SMART" id="SM00020">
    <property type="entry name" value="Tryp_SPc"/>
    <property type="match status" value="1"/>
</dbReference>
<name>A0A6P4IJY9_DROKI</name>
<dbReference type="OMA" id="IVRHEQF"/>
<keyword evidence="3" id="KW-0732">Signal</keyword>
<dbReference type="PRINTS" id="PR00722">
    <property type="entry name" value="CHYMOTRYPSIN"/>
</dbReference>
<dbReference type="GeneID" id="108075808"/>
<reference evidence="5" key="1">
    <citation type="submission" date="2025-05" db="UniProtKB">
        <authorList>
            <consortium name="RefSeq"/>
        </authorList>
    </citation>
    <scope>NUCLEOTIDE SEQUENCE [LARGE SCALE GENOMIC DNA]</scope>
    <source>
        <strain evidence="5">14028-0561.14</strain>
    </source>
</reference>
<evidence type="ECO:0000259" key="4">
    <source>
        <dbReference type="PROSITE" id="PS50240"/>
    </source>
</evidence>
<dbReference type="AlphaFoldDB" id="A0A6P4IJY9"/>
<dbReference type="SUPFAM" id="SSF50494">
    <property type="entry name" value="Trypsin-like serine proteases"/>
    <property type="match status" value="1"/>
</dbReference>
<evidence type="ECO:0000313" key="6">
    <source>
        <dbReference type="RefSeq" id="XP_017023869.1"/>
    </source>
</evidence>
<feature type="chain" id="PRO_5028385068" evidence="3">
    <location>
        <begin position="18"/>
        <end position="283"/>
    </location>
</feature>
<dbReference type="PANTHER" id="PTHR24256">
    <property type="entry name" value="TRYPTASE-RELATED"/>
    <property type="match status" value="1"/>
</dbReference>
<dbReference type="OrthoDB" id="6261922at2759"/>
<organism evidence="5 6">
    <name type="scientific">Drosophila kikkawai</name>
    <name type="common">Fruit fly</name>
    <dbReference type="NCBI Taxonomy" id="30033"/>
    <lineage>
        <taxon>Eukaryota</taxon>
        <taxon>Metazoa</taxon>
        <taxon>Ecdysozoa</taxon>
        <taxon>Arthropoda</taxon>
        <taxon>Hexapoda</taxon>
        <taxon>Insecta</taxon>
        <taxon>Pterygota</taxon>
        <taxon>Neoptera</taxon>
        <taxon>Endopterygota</taxon>
        <taxon>Diptera</taxon>
        <taxon>Brachycera</taxon>
        <taxon>Muscomorpha</taxon>
        <taxon>Ephydroidea</taxon>
        <taxon>Drosophilidae</taxon>
        <taxon>Drosophila</taxon>
        <taxon>Sophophora</taxon>
    </lineage>
</organism>
<dbReference type="GO" id="GO:0006508">
    <property type="term" value="P:proteolysis"/>
    <property type="evidence" value="ECO:0007669"/>
    <property type="project" value="InterPro"/>
</dbReference>
<keyword evidence="5" id="KW-1185">Reference proteome</keyword>
<dbReference type="InterPro" id="IPR001254">
    <property type="entry name" value="Trypsin_dom"/>
</dbReference>
<evidence type="ECO:0000256" key="3">
    <source>
        <dbReference type="SAM" id="SignalP"/>
    </source>
</evidence>
<dbReference type="GO" id="GO:0004252">
    <property type="term" value="F:serine-type endopeptidase activity"/>
    <property type="evidence" value="ECO:0007669"/>
    <property type="project" value="InterPro"/>
</dbReference>
<feature type="signal peptide" evidence="3">
    <location>
        <begin position="1"/>
        <end position="17"/>
    </location>
</feature>
<keyword evidence="1" id="KW-1015">Disulfide bond</keyword>
<reference evidence="6" key="2">
    <citation type="submission" date="2025-08" db="UniProtKB">
        <authorList>
            <consortium name="RefSeq"/>
        </authorList>
    </citation>
    <scope>IDENTIFICATION</scope>
    <source>
        <strain evidence="6">14028-0561.14</strain>
        <tissue evidence="6">Whole fly</tissue>
    </source>
</reference>
<dbReference type="Pfam" id="PF00089">
    <property type="entry name" value="Trypsin"/>
    <property type="match status" value="1"/>
</dbReference>
<dbReference type="InterPro" id="IPR001314">
    <property type="entry name" value="Peptidase_S1A"/>
</dbReference>
<dbReference type="InterPro" id="IPR051487">
    <property type="entry name" value="Ser/Thr_Proteases_Immune/Dev"/>
</dbReference>
<dbReference type="FunFam" id="2.40.10.10:FF:000002">
    <property type="entry name" value="Transmembrane protease serine"/>
    <property type="match status" value="1"/>
</dbReference>
<dbReference type="PROSITE" id="PS50240">
    <property type="entry name" value="TRYPSIN_DOM"/>
    <property type="match status" value="1"/>
</dbReference>